<evidence type="ECO:0000313" key="3">
    <source>
        <dbReference type="Proteomes" id="UP000323454"/>
    </source>
</evidence>
<dbReference type="Gene3D" id="1.10.1200.10">
    <property type="entry name" value="ACP-like"/>
    <property type="match status" value="1"/>
</dbReference>
<dbReference type="OrthoDB" id="3392378at2"/>
<dbReference type="RefSeq" id="WP_149848862.1">
    <property type="nucleotide sequence ID" value="NZ_VUOB01000012.1"/>
</dbReference>
<organism evidence="2 3">
    <name type="scientific">Solihabitans fulvus</name>
    <dbReference type="NCBI Taxonomy" id="1892852"/>
    <lineage>
        <taxon>Bacteria</taxon>
        <taxon>Bacillati</taxon>
        <taxon>Actinomycetota</taxon>
        <taxon>Actinomycetes</taxon>
        <taxon>Pseudonocardiales</taxon>
        <taxon>Pseudonocardiaceae</taxon>
        <taxon>Solihabitans</taxon>
    </lineage>
</organism>
<feature type="domain" description="Carrier" evidence="1">
    <location>
        <begin position="1"/>
        <end position="82"/>
    </location>
</feature>
<protein>
    <submittedName>
        <fullName evidence="2">Acyl carrier protein</fullName>
    </submittedName>
</protein>
<dbReference type="EMBL" id="VUOB01000012">
    <property type="protein sequence ID" value="KAA2264199.1"/>
    <property type="molecule type" value="Genomic_DNA"/>
</dbReference>
<dbReference type="Pfam" id="PF00550">
    <property type="entry name" value="PP-binding"/>
    <property type="match status" value="1"/>
</dbReference>
<accession>A0A5B2XMQ4</accession>
<comment type="caution">
    <text evidence="2">The sequence shown here is derived from an EMBL/GenBank/DDBJ whole genome shotgun (WGS) entry which is preliminary data.</text>
</comment>
<evidence type="ECO:0000259" key="1">
    <source>
        <dbReference type="PROSITE" id="PS50075"/>
    </source>
</evidence>
<dbReference type="AlphaFoldDB" id="A0A5B2XMQ4"/>
<dbReference type="Proteomes" id="UP000323454">
    <property type="component" value="Unassembled WGS sequence"/>
</dbReference>
<reference evidence="2 3" key="2">
    <citation type="submission" date="2019-09" db="EMBL/GenBank/DDBJ databases">
        <authorList>
            <person name="Jin C."/>
        </authorList>
    </citation>
    <scope>NUCLEOTIDE SEQUENCE [LARGE SCALE GENOMIC DNA]</scope>
    <source>
        <strain evidence="2 3">AN110305</strain>
    </source>
</reference>
<name>A0A5B2XMQ4_9PSEU</name>
<sequence length="91" mass="9851">MGDRAAVVAAIGGALGDVMEREVPELTEDTRLFEDLRLDSSSILELLMLVEDATGITVDPEDLDMDHLKSVRSFADYVESRQAAGTPEAGR</sequence>
<evidence type="ECO:0000313" key="2">
    <source>
        <dbReference type="EMBL" id="KAA2264199.1"/>
    </source>
</evidence>
<dbReference type="InterPro" id="IPR036736">
    <property type="entry name" value="ACP-like_sf"/>
</dbReference>
<dbReference type="InterPro" id="IPR009081">
    <property type="entry name" value="PP-bd_ACP"/>
</dbReference>
<reference evidence="2 3" key="1">
    <citation type="submission" date="2019-09" db="EMBL/GenBank/DDBJ databases">
        <title>Goodfellowia gen. nov., a new genus of the Pseudonocardineae related to Actinoalloteichus, containing Goodfellowia coeruleoviolacea gen. nov., comb. nov. gen. nov., comb. nov.</title>
        <authorList>
            <person name="Labeda D."/>
        </authorList>
    </citation>
    <scope>NUCLEOTIDE SEQUENCE [LARGE SCALE GENOMIC DNA]</scope>
    <source>
        <strain evidence="2 3">AN110305</strain>
    </source>
</reference>
<keyword evidence="3" id="KW-1185">Reference proteome</keyword>
<gene>
    <name evidence="2" type="ORF">F0L68_08135</name>
</gene>
<proteinExistence type="predicted"/>
<dbReference type="PROSITE" id="PS50075">
    <property type="entry name" value="CARRIER"/>
    <property type="match status" value="1"/>
</dbReference>
<dbReference type="SUPFAM" id="SSF47336">
    <property type="entry name" value="ACP-like"/>
    <property type="match status" value="1"/>
</dbReference>